<accession>A0A9W9F2B2</accession>
<sequence length="93" mass="9976">MAIFDSEKRPKGFRVPSFGKKSGASKSQTSFHSKKSTGSVPPDDDPMPIPGPAAYPAPPRPRPLPNKELPPTPNEARGQPPPRTTSIPRRGPP</sequence>
<feature type="region of interest" description="Disordered" evidence="1">
    <location>
        <begin position="1"/>
        <end position="93"/>
    </location>
</feature>
<evidence type="ECO:0000313" key="3">
    <source>
        <dbReference type="Proteomes" id="UP001141434"/>
    </source>
</evidence>
<reference evidence="2" key="1">
    <citation type="submission" date="2022-11" db="EMBL/GenBank/DDBJ databases">
        <authorList>
            <person name="Petersen C."/>
        </authorList>
    </citation>
    <scope>NUCLEOTIDE SEQUENCE</scope>
    <source>
        <strain evidence="2">IBT 34128</strain>
    </source>
</reference>
<feature type="compositionally biased region" description="Polar residues" evidence="1">
    <location>
        <begin position="24"/>
        <end position="39"/>
    </location>
</feature>
<organism evidence="2 3">
    <name type="scientific">Penicillium alfredii</name>
    <dbReference type="NCBI Taxonomy" id="1506179"/>
    <lineage>
        <taxon>Eukaryota</taxon>
        <taxon>Fungi</taxon>
        <taxon>Dikarya</taxon>
        <taxon>Ascomycota</taxon>
        <taxon>Pezizomycotina</taxon>
        <taxon>Eurotiomycetes</taxon>
        <taxon>Eurotiomycetidae</taxon>
        <taxon>Eurotiales</taxon>
        <taxon>Aspergillaceae</taxon>
        <taxon>Penicillium</taxon>
    </lineage>
</organism>
<feature type="compositionally biased region" description="Basic and acidic residues" evidence="1">
    <location>
        <begin position="1"/>
        <end position="10"/>
    </location>
</feature>
<reference evidence="2" key="2">
    <citation type="journal article" date="2023" name="IMA Fungus">
        <title>Comparative genomic study of the Penicillium genus elucidates a diverse pangenome and 15 lateral gene transfer events.</title>
        <authorList>
            <person name="Petersen C."/>
            <person name="Sorensen T."/>
            <person name="Nielsen M.R."/>
            <person name="Sondergaard T.E."/>
            <person name="Sorensen J.L."/>
            <person name="Fitzpatrick D.A."/>
            <person name="Frisvad J.C."/>
            <person name="Nielsen K.L."/>
        </authorList>
    </citation>
    <scope>NUCLEOTIDE SEQUENCE</scope>
    <source>
        <strain evidence="2">IBT 34128</strain>
    </source>
</reference>
<gene>
    <name evidence="2" type="ORF">NUU61_007071</name>
</gene>
<dbReference type="AlphaFoldDB" id="A0A9W9F2B2"/>
<protein>
    <submittedName>
        <fullName evidence="2">Uncharacterized protein</fullName>
    </submittedName>
</protein>
<keyword evidence="3" id="KW-1185">Reference proteome</keyword>
<comment type="caution">
    <text evidence="2">The sequence shown here is derived from an EMBL/GenBank/DDBJ whole genome shotgun (WGS) entry which is preliminary data.</text>
</comment>
<dbReference type="GeneID" id="81396765"/>
<proteinExistence type="predicted"/>
<dbReference type="Proteomes" id="UP001141434">
    <property type="component" value="Unassembled WGS sequence"/>
</dbReference>
<dbReference type="EMBL" id="JAPMSZ010000009">
    <property type="protein sequence ID" value="KAJ5092201.1"/>
    <property type="molecule type" value="Genomic_DNA"/>
</dbReference>
<dbReference type="RefSeq" id="XP_056510396.1">
    <property type="nucleotide sequence ID" value="XM_056657596.1"/>
</dbReference>
<feature type="compositionally biased region" description="Pro residues" evidence="1">
    <location>
        <begin position="47"/>
        <end position="83"/>
    </location>
</feature>
<name>A0A9W9F2B2_9EURO</name>
<evidence type="ECO:0000313" key="2">
    <source>
        <dbReference type="EMBL" id="KAJ5092201.1"/>
    </source>
</evidence>
<evidence type="ECO:0000256" key="1">
    <source>
        <dbReference type="SAM" id="MobiDB-lite"/>
    </source>
</evidence>